<dbReference type="OrthoDB" id="1926781at2759"/>
<feature type="signal peptide" evidence="8">
    <location>
        <begin position="1"/>
        <end position="22"/>
    </location>
</feature>
<evidence type="ECO:0000313" key="10">
    <source>
        <dbReference type="Proteomes" id="UP000886520"/>
    </source>
</evidence>
<dbReference type="InterPro" id="IPR005595">
    <property type="entry name" value="TRAP_alpha"/>
</dbReference>
<evidence type="ECO:0000256" key="2">
    <source>
        <dbReference type="ARBA" id="ARBA00022692"/>
    </source>
</evidence>
<comment type="subunit">
    <text evidence="7">Heterotetramer of TRAP-alpha, TRAP-beta, TRAP-delta and TRAP-gamma.</text>
</comment>
<dbReference type="PANTHER" id="PTHR12924:SF0">
    <property type="entry name" value="TRANSLOCON-ASSOCIATED PROTEIN SUBUNIT ALPHA"/>
    <property type="match status" value="1"/>
</dbReference>
<organism evidence="9 10">
    <name type="scientific">Adiantum capillus-veneris</name>
    <name type="common">Maidenhair fern</name>
    <dbReference type="NCBI Taxonomy" id="13818"/>
    <lineage>
        <taxon>Eukaryota</taxon>
        <taxon>Viridiplantae</taxon>
        <taxon>Streptophyta</taxon>
        <taxon>Embryophyta</taxon>
        <taxon>Tracheophyta</taxon>
        <taxon>Polypodiopsida</taxon>
        <taxon>Polypodiidae</taxon>
        <taxon>Polypodiales</taxon>
        <taxon>Pteridineae</taxon>
        <taxon>Pteridaceae</taxon>
        <taxon>Vittarioideae</taxon>
        <taxon>Adiantum</taxon>
    </lineage>
</organism>
<evidence type="ECO:0000256" key="7">
    <source>
        <dbReference type="RuleBase" id="RU368074"/>
    </source>
</evidence>
<evidence type="ECO:0000256" key="6">
    <source>
        <dbReference type="ARBA" id="ARBA00023136"/>
    </source>
</evidence>
<keyword evidence="10" id="KW-1185">Reference proteome</keyword>
<comment type="subcellular location">
    <subcellularLocation>
        <location evidence="1 7">Endoplasmic reticulum membrane</location>
        <topology evidence="1 7">Single-pass type I membrane protein</topology>
    </subcellularLocation>
</comment>
<dbReference type="AlphaFoldDB" id="A0A9D4Z5G3"/>
<comment type="caution">
    <text evidence="9">The sequence shown here is derived from an EMBL/GenBank/DDBJ whole genome shotgun (WGS) entry which is preliminary data.</text>
</comment>
<gene>
    <name evidence="9" type="ORF">GOP47_0023772</name>
</gene>
<dbReference type="Pfam" id="PF03896">
    <property type="entry name" value="TRAP_alpha"/>
    <property type="match status" value="1"/>
</dbReference>
<name>A0A9D4Z5G3_ADICA</name>
<keyword evidence="3 7" id="KW-0732">Signal</keyword>
<feature type="transmembrane region" description="Helical" evidence="7">
    <location>
        <begin position="179"/>
        <end position="198"/>
    </location>
</feature>
<dbReference type="GO" id="GO:0005789">
    <property type="term" value="C:endoplasmic reticulum membrane"/>
    <property type="evidence" value="ECO:0007669"/>
    <property type="project" value="UniProtKB-SubCell"/>
</dbReference>
<keyword evidence="4 7" id="KW-0256">Endoplasmic reticulum</keyword>
<evidence type="ECO:0000256" key="1">
    <source>
        <dbReference type="ARBA" id="ARBA00004115"/>
    </source>
</evidence>
<keyword evidence="5 7" id="KW-1133">Transmembrane helix</keyword>
<dbReference type="PANTHER" id="PTHR12924">
    <property type="entry name" value="TRANSLOCON-ASSOCIATED PROTEIN, ALPHA SUBUNIT"/>
    <property type="match status" value="1"/>
</dbReference>
<dbReference type="EMBL" id="JABFUD020000023">
    <property type="protein sequence ID" value="KAI5061267.1"/>
    <property type="molecule type" value="Genomic_DNA"/>
</dbReference>
<keyword evidence="7" id="KW-0106">Calcium</keyword>
<dbReference type="Proteomes" id="UP000886520">
    <property type="component" value="Chromosome 23"/>
</dbReference>
<comment type="function">
    <text evidence="7">TRAP proteins are part of a complex whose function is to bind calcium to the ER membrane and thereby regulate the retention of ER resident proteins. May be involved in the recycling of the translocation apparatus after completion of the translocation process or may function as a membrane-bound chaperone facilitating folding of translocated proteins.</text>
</comment>
<evidence type="ECO:0000313" key="9">
    <source>
        <dbReference type="EMBL" id="KAI5061267.1"/>
    </source>
</evidence>
<keyword evidence="6 7" id="KW-0472">Membrane</keyword>
<comment type="domain">
    <text evidence="7">Shows a remarkable charge distribution with the N-terminus being highly negatively charged, and the cytoplasmic C-terminus positively charged.</text>
</comment>
<feature type="chain" id="PRO_5039698070" description="Translocon-associated protein subunit alpha" evidence="8">
    <location>
        <begin position="23"/>
        <end position="251"/>
    </location>
</feature>
<evidence type="ECO:0000256" key="4">
    <source>
        <dbReference type="ARBA" id="ARBA00022824"/>
    </source>
</evidence>
<proteinExistence type="inferred from homology"/>
<comment type="similarity">
    <text evidence="7">Belongs to the TRAP-alpha family.</text>
</comment>
<evidence type="ECO:0000256" key="8">
    <source>
        <dbReference type="SAM" id="SignalP"/>
    </source>
</evidence>
<evidence type="ECO:0000256" key="3">
    <source>
        <dbReference type="ARBA" id="ARBA00022729"/>
    </source>
</evidence>
<reference evidence="9" key="1">
    <citation type="submission" date="2021-01" db="EMBL/GenBank/DDBJ databases">
        <title>Adiantum capillus-veneris genome.</title>
        <authorList>
            <person name="Fang Y."/>
            <person name="Liao Q."/>
        </authorList>
    </citation>
    <scope>NUCLEOTIDE SEQUENCE</scope>
    <source>
        <strain evidence="9">H3</strain>
        <tissue evidence="9">Leaf</tissue>
    </source>
</reference>
<protein>
    <recommendedName>
        <fullName evidence="7">Translocon-associated protein subunit alpha</fullName>
        <shortName evidence="7">TRAP-alpha</shortName>
    </recommendedName>
    <alternativeName>
        <fullName evidence="7">Signal sequence receptor subunit alpha</fullName>
    </alternativeName>
</protein>
<sequence length="251" mass="27470">MARSGLFIALLLLVSAIASATAQGPSNDEAVVTTEESRDFFENADPNPAPGVDTVVYFPNNPDKTIRAGEETEILVGVSNHGDAHLSVHSVKASLHLPYDHKYRVQDFNFVDFGNATVPKSAQASFPYSFTISKYLQPGLFDLVATILYEVDGAPHQSVFYNGTVEVAEANGFVRGETLFLIALAFGIIALLGVWLTGRFQKLSRKTRKTKKVETGTRGIDTVDNEWLQGTAFTQKLTKSISQPTKSRKKK</sequence>
<keyword evidence="2 7" id="KW-0812">Transmembrane</keyword>
<evidence type="ECO:0000256" key="5">
    <source>
        <dbReference type="ARBA" id="ARBA00022989"/>
    </source>
</evidence>
<accession>A0A9D4Z5G3</accession>